<proteinExistence type="predicted"/>
<dbReference type="InterPro" id="IPR027417">
    <property type="entry name" value="P-loop_NTPase"/>
</dbReference>
<evidence type="ECO:0000313" key="1">
    <source>
        <dbReference type="EMBL" id="GAG55108.1"/>
    </source>
</evidence>
<protein>
    <submittedName>
        <fullName evidence="1">Uncharacterized protein</fullName>
    </submittedName>
</protein>
<name>X0Z3U9_9ZZZZ</name>
<dbReference type="EMBL" id="BART01008555">
    <property type="protein sequence ID" value="GAG55108.1"/>
    <property type="molecule type" value="Genomic_DNA"/>
</dbReference>
<reference evidence="1" key="1">
    <citation type="journal article" date="2014" name="Front. Microbiol.">
        <title>High frequency of phylogenetically diverse reductive dehalogenase-homologous genes in deep subseafloor sedimentary metagenomes.</title>
        <authorList>
            <person name="Kawai M."/>
            <person name="Futagami T."/>
            <person name="Toyoda A."/>
            <person name="Takaki Y."/>
            <person name="Nishi S."/>
            <person name="Hori S."/>
            <person name="Arai W."/>
            <person name="Tsubouchi T."/>
            <person name="Morono Y."/>
            <person name="Uchiyama I."/>
            <person name="Ito T."/>
            <person name="Fujiyama A."/>
            <person name="Inagaki F."/>
            <person name="Takami H."/>
        </authorList>
    </citation>
    <scope>NUCLEOTIDE SEQUENCE</scope>
    <source>
        <strain evidence="1">Expedition CK06-06</strain>
    </source>
</reference>
<accession>X0Z3U9</accession>
<dbReference type="AlphaFoldDB" id="X0Z3U9"/>
<sequence>ILTLSKGELEAGESLDYSRFMHSQLPLFLRLPMGKNQESLLTFPSMHSKLRALPSTEDAGVGFGGATRVEMDEFEYHKYDRQNYAEILPPILAGGQLVIQSTADKFKMNTLFKELYIAAKHGDNNFYPIFFPYDVLPERTVEWYNSVNLPASQKECRFPRNEKEALETLKSRAFFDGDAIEAMYADVMTPLEHELSDKYKGLVRIYRLPQIGRRYCLFTDPSDGKDDPHASIVMDAKTGEQVAESHGKIPADQVAQIHDELAQLFI</sequence>
<dbReference type="Gene3D" id="3.30.420.240">
    <property type="match status" value="1"/>
</dbReference>
<dbReference type="Gene3D" id="3.40.50.300">
    <property type="entry name" value="P-loop containing nucleotide triphosphate hydrolases"/>
    <property type="match status" value="1"/>
</dbReference>
<feature type="non-terminal residue" evidence="1">
    <location>
        <position position="1"/>
    </location>
</feature>
<gene>
    <name evidence="1" type="ORF">S01H4_19216</name>
</gene>
<comment type="caution">
    <text evidence="1">The sequence shown here is derived from an EMBL/GenBank/DDBJ whole genome shotgun (WGS) entry which is preliminary data.</text>
</comment>
<organism evidence="1">
    <name type="scientific">marine sediment metagenome</name>
    <dbReference type="NCBI Taxonomy" id="412755"/>
    <lineage>
        <taxon>unclassified sequences</taxon>
        <taxon>metagenomes</taxon>
        <taxon>ecological metagenomes</taxon>
    </lineage>
</organism>